<evidence type="ECO:0000313" key="4">
    <source>
        <dbReference type="Proteomes" id="UP000078546"/>
    </source>
</evidence>
<evidence type="ECO:0000313" key="5">
    <source>
        <dbReference type="Proteomes" id="UP000078560"/>
    </source>
</evidence>
<name>A0A1A8WIZ0_PLAOA</name>
<sequence>MENAESILEKLTKYKLYDKLDKNDYNTSDCEYCRLVNSILTKHKGASELCCRFAKNLIRLPTILNKESNSNERCRYFNFWINYSISKIISTYDTGTYNINQILTRFLQVHNLIKSQNKHNNCEFEYNRENDLKLWNEWKDLYDYIRNYDGIKDIINSDGNLCKLYSDYFTYITNVYQEYKNKCCYNNVYSLCPYSLNFKEWCNMDKIYTKFPCSENKATVATFQEHNTDLSMKGTHEDVMLHSTSASTLEHNNLASGDATTNNTDIYSKLGISLSFFGLLSTFLYLYNFTSFGTWIRSNILKKKINVNLDDDRQNGMAHELNNDDEKLYNVAYNII</sequence>
<accession>A0A1A8WIZ0</accession>
<dbReference type="AlphaFoldDB" id="A0A1A8WIZ0"/>
<dbReference type="EMBL" id="FLQV01000905">
    <property type="protein sequence ID" value="SBS98733.1"/>
    <property type="molecule type" value="Genomic_DNA"/>
</dbReference>
<organism evidence="2 5">
    <name type="scientific">Plasmodium ovale curtisi</name>
    <dbReference type="NCBI Taxonomy" id="864141"/>
    <lineage>
        <taxon>Eukaryota</taxon>
        <taxon>Sar</taxon>
        <taxon>Alveolata</taxon>
        <taxon>Apicomplexa</taxon>
        <taxon>Aconoidasida</taxon>
        <taxon>Haemosporida</taxon>
        <taxon>Plasmodiidae</taxon>
        <taxon>Plasmodium</taxon>
        <taxon>Plasmodium (Plasmodium)</taxon>
    </lineage>
</organism>
<reference evidence="4 5" key="1">
    <citation type="submission" date="2016-05" db="EMBL/GenBank/DDBJ databases">
        <authorList>
            <person name="Naeem Raeece"/>
        </authorList>
    </citation>
    <scope>NUCLEOTIDE SEQUENCE [LARGE SCALE GENOMIC DNA]</scope>
</reference>
<evidence type="ECO:0000313" key="2">
    <source>
        <dbReference type="EMBL" id="SBS92898.1"/>
    </source>
</evidence>
<keyword evidence="1" id="KW-1133">Transmembrane helix</keyword>
<dbReference type="VEuPathDB" id="PlasmoDB:PocGH01_00210300"/>
<evidence type="ECO:0000313" key="3">
    <source>
        <dbReference type="EMBL" id="SBS98733.1"/>
    </source>
</evidence>
<evidence type="ECO:0000256" key="1">
    <source>
        <dbReference type="SAM" id="Phobius"/>
    </source>
</evidence>
<proteinExistence type="predicted"/>
<dbReference type="Proteomes" id="UP000078560">
    <property type="component" value="Unassembled WGS sequence"/>
</dbReference>
<dbReference type="EMBL" id="FLQU01001404">
    <property type="protein sequence ID" value="SBS92898.1"/>
    <property type="molecule type" value="Genomic_DNA"/>
</dbReference>
<gene>
    <name evidence="3" type="ORF">POVCU1_048360</name>
    <name evidence="2" type="ORF">POVCU2_0077270</name>
</gene>
<dbReference type="Proteomes" id="UP000078546">
    <property type="component" value="Unassembled WGS sequence"/>
</dbReference>
<dbReference type="InterPro" id="IPR008780">
    <property type="entry name" value="Plasmodium_Vir"/>
</dbReference>
<protein>
    <submittedName>
        <fullName evidence="2">PIR Superfamily Protein</fullName>
    </submittedName>
</protein>
<keyword evidence="1" id="KW-0812">Transmembrane</keyword>
<reference evidence="2" key="2">
    <citation type="submission" date="2016-05" db="EMBL/GenBank/DDBJ databases">
        <authorList>
            <person name="Lavstsen T."/>
            <person name="Jespersen J.S."/>
        </authorList>
    </citation>
    <scope>NUCLEOTIDE SEQUENCE [LARGE SCALE GENOMIC DNA]</scope>
</reference>
<feature type="transmembrane region" description="Helical" evidence="1">
    <location>
        <begin position="266"/>
        <end position="287"/>
    </location>
</feature>
<keyword evidence="1" id="KW-0472">Membrane</keyword>
<dbReference type="Pfam" id="PF05795">
    <property type="entry name" value="Plasmodium_Vir"/>
    <property type="match status" value="1"/>
</dbReference>